<accession>A0A6J5N0K3</accession>
<feature type="transmembrane region" description="Helical" evidence="1">
    <location>
        <begin position="6"/>
        <end position="25"/>
    </location>
</feature>
<feature type="transmembrane region" description="Helical" evidence="1">
    <location>
        <begin position="37"/>
        <end position="58"/>
    </location>
</feature>
<dbReference type="EMBL" id="LR796581">
    <property type="protein sequence ID" value="CAB4152258.1"/>
    <property type="molecule type" value="Genomic_DNA"/>
</dbReference>
<keyword evidence="1" id="KW-0472">Membrane</keyword>
<sequence length="90" mass="9352">MDQALNYFGMAAGIVVLLIQCQTANDARDFATFKSPRLALGMLGTILIAGGAIGVGFSAQCDEFSSLLLAGIALRSLSLWWTSRIGGGVA</sequence>
<proteinExistence type="predicted"/>
<gene>
    <name evidence="2" type="ORF">UFOVP607_5</name>
</gene>
<keyword evidence="1" id="KW-0812">Transmembrane</keyword>
<protein>
    <submittedName>
        <fullName evidence="2">Uncharacterized protein</fullName>
    </submittedName>
</protein>
<reference evidence="2" key="1">
    <citation type="submission" date="2020-04" db="EMBL/GenBank/DDBJ databases">
        <authorList>
            <person name="Chiriac C."/>
            <person name="Salcher M."/>
            <person name="Ghai R."/>
            <person name="Kavagutti S V."/>
        </authorList>
    </citation>
    <scope>NUCLEOTIDE SEQUENCE</scope>
</reference>
<evidence type="ECO:0000313" key="2">
    <source>
        <dbReference type="EMBL" id="CAB4152258.1"/>
    </source>
</evidence>
<evidence type="ECO:0000256" key="1">
    <source>
        <dbReference type="SAM" id="Phobius"/>
    </source>
</evidence>
<name>A0A6J5N0K3_9CAUD</name>
<keyword evidence="1" id="KW-1133">Transmembrane helix</keyword>
<organism evidence="2">
    <name type="scientific">uncultured Caudovirales phage</name>
    <dbReference type="NCBI Taxonomy" id="2100421"/>
    <lineage>
        <taxon>Viruses</taxon>
        <taxon>Duplodnaviria</taxon>
        <taxon>Heunggongvirae</taxon>
        <taxon>Uroviricota</taxon>
        <taxon>Caudoviricetes</taxon>
        <taxon>Peduoviridae</taxon>
        <taxon>Maltschvirus</taxon>
        <taxon>Maltschvirus maltsch</taxon>
    </lineage>
</organism>